<dbReference type="GO" id="GO:0004315">
    <property type="term" value="F:3-oxoacyl-[acyl-carrier-protein] synthase activity"/>
    <property type="evidence" value="ECO:0007669"/>
    <property type="project" value="InterPro"/>
</dbReference>
<evidence type="ECO:0000256" key="3">
    <source>
        <dbReference type="RuleBase" id="RU003694"/>
    </source>
</evidence>
<comment type="similarity">
    <text evidence="1 3">Belongs to the thiolase-like superfamily. Beta-ketoacyl-ACP synthases family.</text>
</comment>
<feature type="domain" description="Ketosynthase family 3 (KS3)" evidence="4">
    <location>
        <begin position="4"/>
        <end position="402"/>
    </location>
</feature>
<accession>A0A6V8SLG7</accession>
<evidence type="ECO:0000313" key="5">
    <source>
        <dbReference type="EMBL" id="GFP77740.1"/>
    </source>
</evidence>
<dbReference type="GO" id="GO:0006633">
    <property type="term" value="P:fatty acid biosynthetic process"/>
    <property type="evidence" value="ECO:0007669"/>
    <property type="project" value="InterPro"/>
</dbReference>
<dbReference type="SUPFAM" id="SSF53901">
    <property type="entry name" value="Thiolase-like"/>
    <property type="match status" value="3"/>
</dbReference>
<reference evidence="5 6" key="1">
    <citation type="submission" date="2020-07" db="EMBL/GenBank/DDBJ databases">
        <title>A new beta-1,3-glucan-decomposing anaerobic bacterium isolated from anoxic soil subjected to biological soil disinfestation.</title>
        <authorList>
            <person name="Ueki A."/>
            <person name="Tonouchi A."/>
        </authorList>
    </citation>
    <scope>NUCLEOTIDE SEQUENCE [LARGE SCALE GENOMIC DNA]</scope>
    <source>
        <strain evidence="5 6">TW1</strain>
    </source>
</reference>
<gene>
    <name evidence="5" type="ORF">bsdtw1_03911</name>
</gene>
<keyword evidence="2 3" id="KW-0808">Transferase</keyword>
<dbReference type="SMART" id="SM00825">
    <property type="entry name" value="PKS_KS"/>
    <property type="match status" value="1"/>
</dbReference>
<evidence type="ECO:0000256" key="1">
    <source>
        <dbReference type="ARBA" id="ARBA00008467"/>
    </source>
</evidence>
<dbReference type="PANTHER" id="PTHR11712">
    <property type="entry name" value="POLYKETIDE SYNTHASE-RELATED"/>
    <property type="match status" value="1"/>
</dbReference>
<dbReference type="Proteomes" id="UP000580568">
    <property type="component" value="Unassembled WGS sequence"/>
</dbReference>
<feature type="domain" description="Ketosynthase family 3 (KS3)" evidence="4">
    <location>
        <begin position="415"/>
        <end position="819"/>
    </location>
</feature>
<name>A0A6V8SLG7_9CLOT</name>
<dbReference type="PROSITE" id="PS00606">
    <property type="entry name" value="KS3_1"/>
    <property type="match status" value="1"/>
</dbReference>
<organism evidence="5 6">
    <name type="scientific">Clostridium fungisolvens</name>
    <dbReference type="NCBI Taxonomy" id="1604897"/>
    <lineage>
        <taxon>Bacteria</taxon>
        <taxon>Bacillati</taxon>
        <taxon>Bacillota</taxon>
        <taxon>Clostridia</taxon>
        <taxon>Eubacteriales</taxon>
        <taxon>Clostridiaceae</taxon>
        <taxon>Clostridium</taxon>
    </lineage>
</organism>
<dbReference type="InterPro" id="IPR016039">
    <property type="entry name" value="Thiolase-like"/>
</dbReference>
<protein>
    <recommendedName>
        <fullName evidence="4">Ketosynthase family 3 (KS3) domain-containing protein</fullName>
    </recommendedName>
</protein>
<dbReference type="AlphaFoldDB" id="A0A6V8SLG7"/>
<dbReference type="EMBL" id="BLZR01000001">
    <property type="protein sequence ID" value="GFP77740.1"/>
    <property type="molecule type" value="Genomic_DNA"/>
</dbReference>
<dbReference type="InterPro" id="IPR014030">
    <property type="entry name" value="Ketoacyl_synth_N"/>
</dbReference>
<dbReference type="InterPro" id="IPR020841">
    <property type="entry name" value="PKS_Beta-ketoAc_synthase_dom"/>
</dbReference>
<dbReference type="InterPro" id="IPR018201">
    <property type="entry name" value="Ketoacyl_synth_AS"/>
</dbReference>
<dbReference type="InterPro" id="IPR014031">
    <property type="entry name" value="Ketoacyl_synth_C"/>
</dbReference>
<sequence length="822" mass="88667">MDNEKICVVTGLGVNCSIGNNLEEVWDNAVNGVSGIKNVKGIDTTNAYAKIGATAEAFKCTFKMPKRYTRVMDRTSILVIEAVNEAIKDSNLILDEENKERISVSIGSCTGGALSAEKFERDHSDNNVRENPNDILRIPVNCIARNVALFVGAEGVVSNISNACAAGNISIAYACDLIKRGQADVVIVGGTDAFASLPFAGFHALQALDKNNCSPFSRSQGISLGEGAGVLIIESLEHALERKARIYCKIAGYSVTGDSYHITAPKPDGESQIFAIKSAIAEAGIHSKDIDYLNAHGTGTPLNDAAELTSIKEIFYESKNHIKISSTKSMIGHCLGAASAIEAIISIKALNTSKIPPTINFDEEVENEFDFVPNRNQEKNLNIVMSNSFAFGGNNASVIFSKSIEKVVNRRAYDDEKVYITGMDCMTPIGVGINEYWSNSMAGKKGFTIIDSDSDFKSSFIADVKVDNFSEFGIKPGFMRKLDRLSKLLLISGVNALKNAGLEINKDIEKEIGLIVGTSDGPAAEIGAFIKSINSNGIKGGSALSFPNTVYNAAAGYLSIMSKIKGYTATIVNGVSSGMDSLCYGYDLLKLNRSKYMLISGVDEYSDTIHLLYDKLNSLYIGEEPDELVYGFKGNEFIVGEGSTSLLLETKENALKRGATLYAEIVGYGITNSPCKPGRISLDGKGLEKAIIKACENAGIALNVIDAIVGFANGSSIIDKMELRCYKNIFKEKLNHMNIHTVKNMVGEGRAATSALQIAHAALMLYHGQTPITRKKIDTDINIDDMTININEKENGFYRYVLVTSFSFGGGFSAVILKNANL</sequence>
<proteinExistence type="inferred from homology"/>
<dbReference type="Pfam" id="PF02801">
    <property type="entry name" value="Ketoacyl-synt_C"/>
    <property type="match status" value="2"/>
</dbReference>
<keyword evidence="6" id="KW-1185">Reference proteome</keyword>
<dbReference type="PANTHER" id="PTHR11712:SF336">
    <property type="entry name" value="3-OXOACYL-[ACYL-CARRIER-PROTEIN] SYNTHASE, MITOCHONDRIAL"/>
    <property type="match status" value="1"/>
</dbReference>
<dbReference type="PROSITE" id="PS52004">
    <property type="entry name" value="KS3_2"/>
    <property type="match status" value="2"/>
</dbReference>
<evidence type="ECO:0000256" key="2">
    <source>
        <dbReference type="ARBA" id="ARBA00022679"/>
    </source>
</evidence>
<dbReference type="GO" id="GO:0005829">
    <property type="term" value="C:cytosol"/>
    <property type="evidence" value="ECO:0007669"/>
    <property type="project" value="TreeGrafter"/>
</dbReference>
<evidence type="ECO:0000259" key="4">
    <source>
        <dbReference type="PROSITE" id="PS52004"/>
    </source>
</evidence>
<dbReference type="Gene3D" id="3.40.47.10">
    <property type="match status" value="3"/>
</dbReference>
<evidence type="ECO:0000313" key="6">
    <source>
        <dbReference type="Proteomes" id="UP000580568"/>
    </source>
</evidence>
<dbReference type="RefSeq" id="WP_183279101.1">
    <property type="nucleotide sequence ID" value="NZ_BLZR01000001.1"/>
</dbReference>
<dbReference type="CDD" id="cd00834">
    <property type="entry name" value="KAS_I_II"/>
    <property type="match status" value="1"/>
</dbReference>
<dbReference type="Pfam" id="PF00109">
    <property type="entry name" value="ketoacyl-synt"/>
    <property type="match status" value="2"/>
</dbReference>
<comment type="caution">
    <text evidence="5">The sequence shown here is derived from an EMBL/GenBank/DDBJ whole genome shotgun (WGS) entry which is preliminary data.</text>
</comment>
<dbReference type="InterPro" id="IPR000794">
    <property type="entry name" value="Beta-ketoacyl_synthase"/>
</dbReference>